<feature type="domain" description="HTH merR-type" evidence="5">
    <location>
        <begin position="123"/>
        <end position="192"/>
    </location>
</feature>
<keyword evidence="2" id="KW-0805">Transcription regulation</keyword>
<keyword evidence="7" id="KW-1185">Reference proteome</keyword>
<dbReference type="PROSITE" id="PS50937">
    <property type="entry name" value="HTH_MERR_2"/>
    <property type="match status" value="2"/>
</dbReference>
<protein>
    <submittedName>
        <fullName evidence="6">MerR family transcriptional regulator</fullName>
    </submittedName>
</protein>
<dbReference type="Pfam" id="PF00376">
    <property type="entry name" value="MerR"/>
    <property type="match status" value="2"/>
</dbReference>
<evidence type="ECO:0000313" key="6">
    <source>
        <dbReference type="EMBL" id="GIO44182.1"/>
    </source>
</evidence>
<gene>
    <name evidence="6" type="ORF">J41TS4_39400</name>
</gene>
<dbReference type="PANTHER" id="PTHR30204">
    <property type="entry name" value="REDOX-CYCLING DRUG-SENSING TRANSCRIPTIONAL ACTIVATOR SOXR"/>
    <property type="match status" value="1"/>
</dbReference>
<evidence type="ECO:0000256" key="3">
    <source>
        <dbReference type="ARBA" id="ARBA00023125"/>
    </source>
</evidence>
<keyword evidence="1" id="KW-0678">Repressor</keyword>
<evidence type="ECO:0000259" key="5">
    <source>
        <dbReference type="PROSITE" id="PS50937"/>
    </source>
</evidence>
<dbReference type="GO" id="GO:0003677">
    <property type="term" value="F:DNA binding"/>
    <property type="evidence" value="ECO:0007669"/>
    <property type="project" value="UniProtKB-KW"/>
</dbReference>
<keyword evidence="4" id="KW-0804">Transcription</keyword>
<dbReference type="Gene3D" id="1.10.1660.10">
    <property type="match status" value="2"/>
</dbReference>
<name>A0A919Y8U3_9BACL</name>
<feature type="domain" description="HTH merR-type" evidence="5">
    <location>
        <begin position="1"/>
        <end position="44"/>
    </location>
</feature>
<evidence type="ECO:0000256" key="1">
    <source>
        <dbReference type="ARBA" id="ARBA00022491"/>
    </source>
</evidence>
<proteinExistence type="predicted"/>
<comment type="caution">
    <text evidence="6">The sequence shown here is derived from an EMBL/GenBank/DDBJ whole genome shotgun (WGS) entry which is preliminary data.</text>
</comment>
<dbReference type="SUPFAM" id="SSF46955">
    <property type="entry name" value="Putative DNA-binding domain"/>
    <property type="match status" value="2"/>
</dbReference>
<dbReference type="InterPro" id="IPR047057">
    <property type="entry name" value="MerR_fam"/>
</dbReference>
<dbReference type="InterPro" id="IPR009061">
    <property type="entry name" value="DNA-bd_dom_put_sf"/>
</dbReference>
<dbReference type="GO" id="GO:0003700">
    <property type="term" value="F:DNA-binding transcription factor activity"/>
    <property type="evidence" value="ECO:0007669"/>
    <property type="project" value="InterPro"/>
</dbReference>
<evidence type="ECO:0000256" key="4">
    <source>
        <dbReference type="ARBA" id="ARBA00023163"/>
    </source>
</evidence>
<evidence type="ECO:0000313" key="7">
    <source>
        <dbReference type="Proteomes" id="UP000678895"/>
    </source>
</evidence>
<dbReference type="EMBL" id="BORS01000015">
    <property type="protein sequence ID" value="GIO44182.1"/>
    <property type="molecule type" value="Genomic_DNA"/>
</dbReference>
<accession>A0A919Y8U3</accession>
<evidence type="ECO:0000256" key="2">
    <source>
        <dbReference type="ARBA" id="ARBA00023015"/>
    </source>
</evidence>
<dbReference type="PANTHER" id="PTHR30204:SF69">
    <property type="entry name" value="MERR-FAMILY TRANSCRIPTIONAL REGULATOR"/>
    <property type="match status" value="1"/>
</dbReference>
<dbReference type="RefSeq" id="WP_301629761.1">
    <property type="nucleotide sequence ID" value="NZ_BORS01000015.1"/>
</dbReference>
<dbReference type="AlphaFoldDB" id="A0A919Y8U3"/>
<dbReference type="Proteomes" id="UP000678895">
    <property type="component" value="Unassembled WGS sequence"/>
</dbReference>
<dbReference type="PRINTS" id="PR00040">
    <property type="entry name" value="HTHMERR"/>
</dbReference>
<organism evidence="6 7">
    <name type="scientific">Paenibacillus apis</name>
    <dbReference type="NCBI Taxonomy" id="1792174"/>
    <lineage>
        <taxon>Bacteria</taxon>
        <taxon>Bacillati</taxon>
        <taxon>Bacillota</taxon>
        <taxon>Bacilli</taxon>
        <taxon>Bacillales</taxon>
        <taxon>Paenibacillaceae</taxon>
        <taxon>Paenibacillus</taxon>
    </lineage>
</organism>
<keyword evidence="3" id="KW-0238">DNA-binding</keyword>
<sequence length="241" mass="27895">MVRFYTPAELALEFNVSTTTLRRYEEQGLLPHVARSTGGHRQYTSIHRLAFAAIRSMLAGFDIPVVYEVMRSIKDGEVTGALWQINQQLHRTQEEKIRVGNVLGMIQQAQLGSYQKMKTPGGPLPIGKTAELAGVNTSAIRHWEKEGLITSIRDKENGYRLYDLTELRKIMVISSLRRTVYYVDHLRELLRELEAHQFERIDRSFQLALAKLSERLQAQLEGVRHLMVYIEAYREHIHKEH</sequence>
<reference evidence="6" key="1">
    <citation type="submission" date="2021-03" db="EMBL/GenBank/DDBJ databases">
        <title>Antimicrobial resistance genes in bacteria isolated from Japanese honey, and their potential for conferring macrolide and lincosamide resistance in the American foulbrood pathogen Paenibacillus larvae.</title>
        <authorList>
            <person name="Okamoto M."/>
            <person name="Kumagai M."/>
            <person name="Kanamori H."/>
            <person name="Takamatsu D."/>
        </authorList>
    </citation>
    <scope>NUCLEOTIDE SEQUENCE</scope>
    <source>
        <strain evidence="6">J41TS4</strain>
    </source>
</reference>
<dbReference type="InterPro" id="IPR000551">
    <property type="entry name" value="MerR-type_HTH_dom"/>
</dbReference>
<dbReference type="SMART" id="SM00422">
    <property type="entry name" value="HTH_MERR"/>
    <property type="match status" value="2"/>
</dbReference>